<dbReference type="InterPro" id="IPR036397">
    <property type="entry name" value="RNaseH_sf"/>
</dbReference>
<reference evidence="2" key="1">
    <citation type="journal article" date="2019" name="Plant Biotechnol. J.">
        <title>Genome sequencing of the Australian wild diploid species Gossypium australe highlights disease resistance and delayed gland morphogenesis.</title>
        <authorList>
            <person name="Cai Y."/>
            <person name="Cai X."/>
            <person name="Wang Q."/>
            <person name="Wang P."/>
            <person name="Zhang Y."/>
            <person name="Cai C."/>
            <person name="Xu Y."/>
            <person name="Wang K."/>
            <person name="Zhou Z."/>
            <person name="Wang C."/>
            <person name="Geng S."/>
            <person name="Li B."/>
            <person name="Dong Q."/>
            <person name="Hou Y."/>
            <person name="Wang H."/>
            <person name="Ai P."/>
            <person name="Liu Z."/>
            <person name="Yi F."/>
            <person name="Sun M."/>
            <person name="An G."/>
            <person name="Cheng J."/>
            <person name="Zhang Y."/>
            <person name="Shi Q."/>
            <person name="Xie Y."/>
            <person name="Shi X."/>
            <person name="Chang Y."/>
            <person name="Huang F."/>
            <person name="Chen Y."/>
            <person name="Hong S."/>
            <person name="Mi L."/>
            <person name="Sun Q."/>
            <person name="Zhang L."/>
            <person name="Zhou B."/>
            <person name="Peng R."/>
            <person name="Zhang X."/>
            <person name="Liu F."/>
        </authorList>
    </citation>
    <scope>NUCLEOTIDE SEQUENCE [LARGE SCALE GENOMIC DNA]</scope>
    <source>
        <strain evidence="2">cv. PA1801</strain>
    </source>
</reference>
<dbReference type="Proteomes" id="UP000325315">
    <property type="component" value="Unassembled WGS sequence"/>
</dbReference>
<sequence>MFVHMSAIGDGGLLGELQEKQSLDEELVKKIRQVEQGIKGDFDVNTDGVLNFRGRFCVPYDIDLIQAILIEEYNSPYFMHPDSEFGILKVKTKHQYPSGLLQSITIPKWKWEKINMDFVMGLPLTPSRKDFVWVIVDRFLNSAYFLVVHTNYSLQKFTELYIVEIVRLHGVPVFIISDMDPLFSKGLQEVLGSKLSFIMAYLPPKNEDMLCNCVIEFNGSWEQYLPLVEFSYNNSFKMRFK</sequence>
<accession>A0A5B6WSN9</accession>
<dbReference type="PANTHER" id="PTHR45835">
    <property type="entry name" value="YALI0A06105P"/>
    <property type="match status" value="1"/>
</dbReference>
<name>A0A5B6WSN9_9ROSI</name>
<dbReference type="OrthoDB" id="1002204at2759"/>
<dbReference type="AlphaFoldDB" id="A0A5B6WSN9"/>
<dbReference type="Gene3D" id="3.30.420.10">
    <property type="entry name" value="Ribonuclease H-like superfamily/Ribonuclease H"/>
    <property type="match status" value="1"/>
</dbReference>
<protein>
    <submittedName>
        <fullName evidence="1">Integrase</fullName>
    </submittedName>
</protein>
<organism evidence="1 2">
    <name type="scientific">Gossypium australe</name>
    <dbReference type="NCBI Taxonomy" id="47621"/>
    <lineage>
        <taxon>Eukaryota</taxon>
        <taxon>Viridiplantae</taxon>
        <taxon>Streptophyta</taxon>
        <taxon>Embryophyta</taxon>
        <taxon>Tracheophyta</taxon>
        <taxon>Spermatophyta</taxon>
        <taxon>Magnoliopsida</taxon>
        <taxon>eudicotyledons</taxon>
        <taxon>Gunneridae</taxon>
        <taxon>Pentapetalae</taxon>
        <taxon>rosids</taxon>
        <taxon>malvids</taxon>
        <taxon>Malvales</taxon>
        <taxon>Malvaceae</taxon>
        <taxon>Malvoideae</taxon>
        <taxon>Gossypium</taxon>
    </lineage>
</organism>
<dbReference type="InterPro" id="IPR012337">
    <property type="entry name" value="RNaseH-like_sf"/>
</dbReference>
<dbReference type="EMBL" id="SMMG02000002">
    <property type="protein sequence ID" value="KAA3483927.1"/>
    <property type="molecule type" value="Genomic_DNA"/>
</dbReference>
<proteinExistence type="predicted"/>
<evidence type="ECO:0000313" key="1">
    <source>
        <dbReference type="EMBL" id="KAA3483927.1"/>
    </source>
</evidence>
<gene>
    <name evidence="1" type="ORF">EPI10_006048</name>
</gene>
<keyword evidence="2" id="KW-1185">Reference proteome</keyword>
<dbReference type="PANTHER" id="PTHR45835:SF99">
    <property type="entry name" value="CHROMO DOMAIN-CONTAINING PROTEIN-RELATED"/>
    <property type="match status" value="1"/>
</dbReference>
<evidence type="ECO:0000313" key="2">
    <source>
        <dbReference type="Proteomes" id="UP000325315"/>
    </source>
</evidence>
<dbReference type="GO" id="GO:0003676">
    <property type="term" value="F:nucleic acid binding"/>
    <property type="evidence" value="ECO:0007669"/>
    <property type="project" value="InterPro"/>
</dbReference>
<dbReference type="SUPFAM" id="SSF53098">
    <property type="entry name" value="Ribonuclease H-like"/>
    <property type="match status" value="1"/>
</dbReference>
<comment type="caution">
    <text evidence="1">The sequence shown here is derived from an EMBL/GenBank/DDBJ whole genome shotgun (WGS) entry which is preliminary data.</text>
</comment>